<comment type="caution">
    <text evidence="9">The sequence shown here is derived from an EMBL/GenBank/DDBJ whole genome shotgun (WGS) entry which is preliminary data.</text>
</comment>
<dbReference type="InterPro" id="IPR007219">
    <property type="entry name" value="XnlR_reg_dom"/>
</dbReference>
<organism evidence="9 10">
    <name type="scientific">Colletotrichum karsti</name>
    <dbReference type="NCBI Taxonomy" id="1095194"/>
    <lineage>
        <taxon>Eukaryota</taxon>
        <taxon>Fungi</taxon>
        <taxon>Dikarya</taxon>
        <taxon>Ascomycota</taxon>
        <taxon>Pezizomycotina</taxon>
        <taxon>Sordariomycetes</taxon>
        <taxon>Hypocreomycetidae</taxon>
        <taxon>Glomerellales</taxon>
        <taxon>Glomerellaceae</taxon>
        <taxon>Colletotrichum</taxon>
        <taxon>Colletotrichum boninense species complex</taxon>
    </lineage>
</organism>
<dbReference type="Pfam" id="PF00106">
    <property type="entry name" value="adh_short"/>
    <property type="match status" value="1"/>
</dbReference>
<evidence type="ECO:0000313" key="10">
    <source>
        <dbReference type="Proteomes" id="UP000781932"/>
    </source>
</evidence>
<dbReference type="GO" id="GO:0008270">
    <property type="term" value="F:zinc ion binding"/>
    <property type="evidence" value="ECO:0007669"/>
    <property type="project" value="InterPro"/>
</dbReference>
<dbReference type="Gene3D" id="3.40.50.150">
    <property type="entry name" value="Vaccinia Virus protein VP39"/>
    <property type="match status" value="1"/>
</dbReference>
<keyword evidence="10" id="KW-1185">Reference proteome</keyword>
<keyword evidence="5" id="KW-0804">Transcription</keyword>
<dbReference type="PROSITE" id="PS00061">
    <property type="entry name" value="ADH_SHORT"/>
    <property type="match status" value="1"/>
</dbReference>
<gene>
    <name evidence="9" type="ORF">CkaCkLH20_01886</name>
</gene>
<keyword evidence="2" id="KW-0479">Metal-binding</keyword>
<dbReference type="Proteomes" id="UP000781932">
    <property type="component" value="Unassembled WGS sequence"/>
</dbReference>
<dbReference type="RefSeq" id="XP_038750305.1">
    <property type="nucleotide sequence ID" value="XM_038884605.1"/>
</dbReference>
<dbReference type="InterPro" id="IPR029063">
    <property type="entry name" value="SAM-dependent_MTases_sf"/>
</dbReference>
<proteinExistence type="predicted"/>
<dbReference type="CDD" id="cd12148">
    <property type="entry name" value="fungal_TF_MHR"/>
    <property type="match status" value="1"/>
</dbReference>
<dbReference type="SMART" id="SM00906">
    <property type="entry name" value="Fungal_trans"/>
    <property type="match status" value="1"/>
</dbReference>
<dbReference type="AlphaFoldDB" id="A0A9P6LLV4"/>
<dbReference type="GO" id="GO:0003677">
    <property type="term" value="F:DNA binding"/>
    <property type="evidence" value="ECO:0007669"/>
    <property type="project" value="InterPro"/>
</dbReference>
<dbReference type="OrthoDB" id="1924787at2759"/>
<evidence type="ECO:0000256" key="4">
    <source>
        <dbReference type="ARBA" id="ARBA00023015"/>
    </source>
</evidence>
<dbReference type="EMBL" id="JAATWM020000004">
    <property type="protein sequence ID" value="KAF9880844.1"/>
    <property type="molecule type" value="Genomic_DNA"/>
</dbReference>
<feature type="domain" description="Xylanolytic transcriptional activator regulatory" evidence="8">
    <location>
        <begin position="839"/>
        <end position="908"/>
    </location>
</feature>
<name>A0A9P6LLV4_9PEZI</name>
<dbReference type="InterPro" id="IPR002347">
    <property type="entry name" value="SDR_fam"/>
</dbReference>
<comment type="subcellular location">
    <subcellularLocation>
        <location evidence="1">Nucleus</location>
    </subcellularLocation>
</comment>
<dbReference type="PRINTS" id="PR00081">
    <property type="entry name" value="GDHRDH"/>
</dbReference>
<dbReference type="CDD" id="cd02440">
    <property type="entry name" value="AdoMet_MTases"/>
    <property type="match status" value="1"/>
</dbReference>
<evidence type="ECO:0000313" key="9">
    <source>
        <dbReference type="EMBL" id="KAF9880844.1"/>
    </source>
</evidence>
<dbReference type="GO" id="GO:0005634">
    <property type="term" value="C:nucleus"/>
    <property type="evidence" value="ECO:0007669"/>
    <property type="project" value="UniProtKB-SubCell"/>
</dbReference>
<evidence type="ECO:0000256" key="6">
    <source>
        <dbReference type="ARBA" id="ARBA00023242"/>
    </source>
</evidence>
<dbReference type="Pfam" id="PF13489">
    <property type="entry name" value="Methyltransf_23"/>
    <property type="match status" value="1"/>
</dbReference>
<dbReference type="Gene3D" id="3.40.50.720">
    <property type="entry name" value="NAD(P)-binding Rossmann-like Domain"/>
    <property type="match status" value="1"/>
</dbReference>
<dbReference type="SUPFAM" id="SSF53335">
    <property type="entry name" value="S-adenosyl-L-methionine-dependent methyltransferases"/>
    <property type="match status" value="1"/>
</dbReference>
<dbReference type="PANTHER" id="PTHR47338">
    <property type="entry name" value="ZN(II)2CYS6 TRANSCRIPTION FACTOR (EUROFUNG)-RELATED"/>
    <property type="match status" value="1"/>
</dbReference>
<evidence type="ECO:0000256" key="3">
    <source>
        <dbReference type="ARBA" id="ARBA00022857"/>
    </source>
</evidence>
<dbReference type="InterPro" id="IPR050815">
    <property type="entry name" value="TF_fung"/>
</dbReference>
<evidence type="ECO:0000256" key="5">
    <source>
        <dbReference type="ARBA" id="ARBA00023163"/>
    </source>
</evidence>
<dbReference type="InterPro" id="IPR036291">
    <property type="entry name" value="NAD(P)-bd_dom_sf"/>
</dbReference>
<sequence length="1183" mass="131403">MCPEQDEEQASAAAQQQQDAAAAAGILPAEHWVQAARDAANDDDNDSAFGGGNASSTASITSTILEYRKIHGRTFHGEVGNAQYWGSNDEQQNECWDINHHLLTLSCGDKLHLAPIDKSKLSKALDIGTGTGIWAIDFADENPECEVIGTDISPIQPSWVPPNCKFEIEDCTRDWTFAPNSFDYIHIRFLVGSIEDWPALFKNAYDALKPGGYLESFEVSPAIMSDDDTVPETSALGQWGKFFEEGGRKMGRTFRVLDENLQRISMEKAGFRNITEWNNKAPIGNWPKDPAKREIGEWAQLTLLSDIEGYVLFMANVMSTWTREEIHIYAAQLRREIRSGKLHGYYRQRAVWGQKPIQPEAMASWDVKNKFALVTGAGSGINLAFAQQLLEAGCSVIFADIALLPEAEELIAKFPHPPADGAPSAVFYRMDQSNWADISATWEFALKTFGRVDLLCPGAGVWEPPSSAFWHAPGISPSSKDDPNGAPGVYNIFAVNAMGPIRFAQIALDYWLHNKIAGNLLLVSSLSAYLPIVSTPLYNATKGALNSFAQSLGQMRARLNIRVASMCPATTFTPAVMRDYCVGKVREIDMNMTATECAEVMLRVVSEAEFGDGTVVEAMQFGSKEKSEVRVRVVPYQSLMPDIDMDGDFSGKNILVEDEKFARRRKCEVPVGGGQCTYCAAQNIACSRAGSIIQPKAVPVSPVSMATPKTPSVTEIIVASPPGITPAAAVADKALCFELVELYFRYIHDQLHSLFHRPSFMLDLHEGNAPLVLVYGMMALSARFSSNPIFNGVAPMSRGELFANECNLLLNLRDVSLTSIQACVLLGAYSIVEGEAGAESVLYSAACRIANYLDLPNLPTPDPLQREIHIRVYWSLCMIDVWSSTGVNLPRLMDRRMDVPLPMNESTFLNMTRANNNHFDFILSPNREDSLIAQMIKLNSILLKVNDAIKSLTSDSAVTNIDETVSTLAQELEAWELELPQNLRDTPSNLHSFAAQGLGRIFIAVHTGHYHYSQLLFYQYLDEVQRFPASQTAQIFARKCKENAIGMSRIIDLANTTPGCDAKFNMLGHIIVITSSIFIHTLLFETDEAEIANARATLERHFNTLVALRVYWPGLEVCFVRLKTFHELCRKSMNTSYRMDRWMLRFLTEFARPIDEKERDEDGNMDLDRWSVGNIGISPENWA</sequence>
<keyword evidence="6" id="KW-0539">Nucleus</keyword>
<dbReference type="Pfam" id="PF04082">
    <property type="entry name" value="Fungal_trans"/>
    <property type="match status" value="1"/>
</dbReference>
<feature type="region of interest" description="Disordered" evidence="7">
    <location>
        <begin position="1"/>
        <end position="25"/>
    </location>
</feature>
<dbReference type="PANTHER" id="PTHR47338:SF16">
    <property type="entry name" value="TRANSCRIPTION FACTOR, PUTATIVE (AFU_ORTHOLOGUE AFUA_2G09360)-RELATED"/>
    <property type="match status" value="1"/>
</dbReference>
<keyword evidence="4" id="KW-0805">Transcription regulation</keyword>
<accession>A0A9P6LLV4</accession>
<evidence type="ECO:0000256" key="2">
    <source>
        <dbReference type="ARBA" id="ARBA00022723"/>
    </source>
</evidence>
<dbReference type="GeneID" id="62157679"/>
<protein>
    <submittedName>
        <fullName evidence="9">C6 transcription factor</fullName>
    </submittedName>
</protein>
<dbReference type="GO" id="GO:0006351">
    <property type="term" value="P:DNA-templated transcription"/>
    <property type="evidence" value="ECO:0007669"/>
    <property type="project" value="InterPro"/>
</dbReference>
<evidence type="ECO:0000256" key="7">
    <source>
        <dbReference type="SAM" id="MobiDB-lite"/>
    </source>
</evidence>
<reference evidence="9" key="2">
    <citation type="submission" date="2020-11" db="EMBL/GenBank/DDBJ databases">
        <title>Whole genome sequencing of Colletotrichum sp.</title>
        <authorList>
            <person name="Li H."/>
        </authorList>
    </citation>
    <scope>NUCLEOTIDE SEQUENCE</scope>
    <source>
        <strain evidence="9">CkLH20</strain>
    </source>
</reference>
<dbReference type="GO" id="GO:0000981">
    <property type="term" value="F:DNA-binding transcription factor activity, RNA polymerase II-specific"/>
    <property type="evidence" value="ECO:0007669"/>
    <property type="project" value="InterPro"/>
</dbReference>
<dbReference type="SUPFAM" id="SSF51735">
    <property type="entry name" value="NAD(P)-binding Rossmann-fold domains"/>
    <property type="match status" value="1"/>
</dbReference>
<feature type="compositionally biased region" description="Low complexity" evidence="7">
    <location>
        <begin position="10"/>
        <end position="24"/>
    </location>
</feature>
<dbReference type="InterPro" id="IPR020904">
    <property type="entry name" value="Sc_DH/Rdtase_CS"/>
</dbReference>
<keyword evidence="3" id="KW-0521">NADP</keyword>
<evidence type="ECO:0000256" key="1">
    <source>
        <dbReference type="ARBA" id="ARBA00004123"/>
    </source>
</evidence>
<reference evidence="9" key="1">
    <citation type="submission" date="2020-03" db="EMBL/GenBank/DDBJ databases">
        <authorList>
            <person name="He L."/>
        </authorList>
    </citation>
    <scope>NUCLEOTIDE SEQUENCE</scope>
    <source>
        <strain evidence="9">CkLH20</strain>
    </source>
</reference>
<evidence type="ECO:0000259" key="8">
    <source>
        <dbReference type="SMART" id="SM00906"/>
    </source>
</evidence>